<dbReference type="Proteomes" id="UP000595278">
    <property type="component" value="Chromosome"/>
</dbReference>
<dbReference type="EMBL" id="CP067393">
    <property type="protein sequence ID" value="QQP84524.1"/>
    <property type="molecule type" value="Genomic_DNA"/>
</dbReference>
<dbReference type="RefSeq" id="WP_201090421.1">
    <property type="nucleotide sequence ID" value="NZ_CP067393.1"/>
</dbReference>
<keyword evidence="1" id="KW-0732">Signal</keyword>
<evidence type="ECO:0000256" key="1">
    <source>
        <dbReference type="SAM" id="SignalP"/>
    </source>
</evidence>
<organism evidence="2 3">
    <name type="scientific">Entomomonas asaccharolytica</name>
    <dbReference type="NCBI Taxonomy" id="2785331"/>
    <lineage>
        <taxon>Bacteria</taxon>
        <taxon>Pseudomonadati</taxon>
        <taxon>Pseudomonadota</taxon>
        <taxon>Gammaproteobacteria</taxon>
        <taxon>Pseudomonadales</taxon>
        <taxon>Pseudomonadaceae</taxon>
        <taxon>Entomomonas</taxon>
    </lineage>
</organism>
<evidence type="ECO:0000313" key="2">
    <source>
        <dbReference type="EMBL" id="QQP84524.1"/>
    </source>
</evidence>
<protein>
    <submittedName>
        <fullName evidence="2">Uncharacterized protein</fullName>
    </submittedName>
</protein>
<reference evidence="2 3" key="1">
    <citation type="submission" date="2021-01" db="EMBL/GenBank/DDBJ databases">
        <title>Entomomonas sp. F2A isolated from a house cricket (Acheta domesticus).</title>
        <authorList>
            <person name="Spergser J."/>
            <person name="Busse H.-J."/>
        </authorList>
    </citation>
    <scope>NUCLEOTIDE SEQUENCE [LARGE SCALE GENOMIC DNA]</scope>
    <source>
        <strain evidence="2 3">F2A</strain>
    </source>
</reference>
<gene>
    <name evidence="2" type="ORF">JHT90_08850</name>
</gene>
<accession>A0A974NDE1</accession>
<sequence>MNFKTIILPAIMSFAILNPTTALANPADELTQCLTTKATEQDQINLIKWVFSALAQHPQLKQYSNISTASQKAIDKDVGATLDRLLTVDCKDQVANAAKTNPAAIGESFGVLGQVAMGGLMTNAEVAKAVANMPNLIDMKKFEAVIK</sequence>
<dbReference type="AlphaFoldDB" id="A0A974NDE1"/>
<proteinExistence type="predicted"/>
<feature type="signal peptide" evidence="1">
    <location>
        <begin position="1"/>
        <end position="24"/>
    </location>
</feature>
<name>A0A974NDE1_9GAMM</name>
<evidence type="ECO:0000313" key="3">
    <source>
        <dbReference type="Proteomes" id="UP000595278"/>
    </source>
</evidence>
<keyword evidence="3" id="KW-1185">Reference proteome</keyword>
<feature type="chain" id="PRO_5038054021" evidence="1">
    <location>
        <begin position="25"/>
        <end position="147"/>
    </location>
</feature>
<dbReference type="KEGG" id="eaz:JHT90_08850"/>